<evidence type="ECO:0000313" key="2">
    <source>
        <dbReference type="Proteomes" id="UP001152888"/>
    </source>
</evidence>
<dbReference type="Proteomes" id="UP001152888">
    <property type="component" value="Unassembled WGS sequence"/>
</dbReference>
<reference evidence="1" key="1">
    <citation type="submission" date="2022-03" db="EMBL/GenBank/DDBJ databases">
        <authorList>
            <person name="Sayadi A."/>
        </authorList>
    </citation>
    <scope>NUCLEOTIDE SEQUENCE</scope>
</reference>
<keyword evidence="2" id="KW-1185">Reference proteome</keyword>
<evidence type="ECO:0000313" key="1">
    <source>
        <dbReference type="EMBL" id="CAH1982813.1"/>
    </source>
</evidence>
<name>A0A9P0L0H9_ACAOB</name>
<organism evidence="1 2">
    <name type="scientific">Acanthoscelides obtectus</name>
    <name type="common">Bean weevil</name>
    <name type="synonym">Bruchus obtectus</name>
    <dbReference type="NCBI Taxonomy" id="200917"/>
    <lineage>
        <taxon>Eukaryota</taxon>
        <taxon>Metazoa</taxon>
        <taxon>Ecdysozoa</taxon>
        <taxon>Arthropoda</taxon>
        <taxon>Hexapoda</taxon>
        <taxon>Insecta</taxon>
        <taxon>Pterygota</taxon>
        <taxon>Neoptera</taxon>
        <taxon>Endopterygota</taxon>
        <taxon>Coleoptera</taxon>
        <taxon>Polyphaga</taxon>
        <taxon>Cucujiformia</taxon>
        <taxon>Chrysomeloidea</taxon>
        <taxon>Chrysomelidae</taxon>
        <taxon>Bruchinae</taxon>
        <taxon>Bruchini</taxon>
        <taxon>Acanthoscelides</taxon>
    </lineage>
</organism>
<accession>A0A9P0L0H9</accession>
<proteinExistence type="predicted"/>
<dbReference type="EMBL" id="CAKOFQ010006927">
    <property type="protein sequence ID" value="CAH1982813.1"/>
    <property type="molecule type" value="Genomic_DNA"/>
</dbReference>
<comment type="caution">
    <text evidence="1">The sequence shown here is derived from an EMBL/GenBank/DDBJ whole genome shotgun (WGS) entry which is preliminary data.</text>
</comment>
<gene>
    <name evidence="1" type="ORF">ACAOBT_LOCUS15225</name>
</gene>
<dbReference type="AlphaFoldDB" id="A0A9P0L0H9"/>
<protein>
    <submittedName>
        <fullName evidence="1">Uncharacterized protein</fullName>
    </submittedName>
</protein>
<sequence>MNMKTMDMLLFYEYGTI</sequence>